<dbReference type="GO" id="GO:0016810">
    <property type="term" value="F:hydrolase activity, acting on carbon-nitrogen (but not peptide) bonds"/>
    <property type="evidence" value="ECO:0007669"/>
    <property type="project" value="InterPro"/>
</dbReference>
<proteinExistence type="predicted"/>
<dbReference type="SUPFAM" id="SSF51556">
    <property type="entry name" value="Metallo-dependent hydrolases"/>
    <property type="match status" value="1"/>
</dbReference>
<dbReference type="InterPro" id="IPR006680">
    <property type="entry name" value="Amidohydro-rel"/>
</dbReference>
<feature type="domain" description="Amidohydrolase-related" evidence="1">
    <location>
        <begin position="86"/>
        <end position="449"/>
    </location>
</feature>
<dbReference type="InterPro" id="IPR057744">
    <property type="entry name" value="OTAase-like"/>
</dbReference>
<organism evidence="2">
    <name type="scientific">Kwoniella dejecticola CBS 10117</name>
    <dbReference type="NCBI Taxonomy" id="1296121"/>
    <lineage>
        <taxon>Eukaryota</taxon>
        <taxon>Fungi</taxon>
        <taxon>Dikarya</taxon>
        <taxon>Basidiomycota</taxon>
        <taxon>Agaricomycotina</taxon>
        <taxon>Tremellomycetes</taxon>
        <taxon>Tremellales</taxon>
        <taxon>Cryptococcaceae</taxon>
        <taxon>Kwoniella</taxon>
    </lineage>
</organism>
<dbReference type="OrthoDB" id="194468at2759"/>
<dbReference type="PANTHER" id="PTHR43135:SF3">
    <property type="entry name" value="ALPHA-D-RIBOSE 1-METHYLPHOSPHONATE 5-TRIPHOSPHATE DIPHOSPHATASE"/>
    <property type="match status" value="1"/>
</dbReference>
<name>A0A1A5ZW96_9TREE</name>
<accession>A0A1A5ZW96</accession>
<dbReference type="CDD" id="cd01299">
    <property type="entry name" value="Met_dep_hydrolase_A"/>
    <property type="match status" value="1"/>
</dbReference>
<dbReference type="InterPro" id="IPR051781">
    <property type="entry name" value="Metallo-dep_Hydrolase"/>
</dbReference>
<evidence type="ECO:0000313" key="2">
    <source>
        <dbReference type="EMBL" id="OBR82081.1"/>
    </source>
</evidence>
<protein>
    <recommendedName>
        <fullName evidence="1">Amidohydrolase-related domain-containing protein</fullName>
    </recommendedName>
</protein>
<dbReference type="InterPro" id="IPR032466">
    <property type="entry name" value="Metal_Hydrolase"/>
</dbReference>
<dbReference type="Pfam" id="PF01979">
    <property type="entry name" value="Amidohydro_1"/>
    <property type="match status" value="1"/>
</dbReference>
<sequence length="458" mass="49047">MSKPTYPPTYNPHVVPSLVPKPWVQSPSAPITLINCKVVDVINGKIIPVLQSIKLEAGKILSISPTSDDTQTQQDSSNVVDIDGHYICPGLIDCHVHIIHTPGEPTIAQMRQVPRELAALRSTYVLRTMLTRGFTTIRDLGGANKLIANALEEGVISGPRLIQCGYVISQTGGHGDSLPSISGANEGCCGHVYSSGRTADGVPAVLKAVREEIKAGADFIKLMIGGGVASPYDSIESIQFTPEEVRAATSTAWNSGRLICTAHAYTPDAIRYAVDNGVKGIEHGNLLDEPTAQLLKEKGVWLTPTLATYGAFTRPPFDKVLPPSGMEKNKYVMTRGLESLKLAHETGVQICFGTDLLNSMHALQTEEFSIRSIVLPSEAILRQATVNAAYSGAPPLIAKMLGFEGQLGVIAKDAIADMIVLSKNPLDDITILDRPEENLLAVIKEGRLVSGQLEGFSA</sequence>
<dbReference type="AlphaFoldDB" id="A0A1A5ZW96"/>
<dbReference type="SUPFAM" id="SSF51338">
    <property type="entry name" value="Composite domain of metallo-dependent hydrolases"/>
    <property type="match status" value="1"/>
</dbReference>
<dbReference type="PANTHER" id="PTHR43135">
    <property type="entry name" value="ALPHA-D-RIBOSE 1-METHYLPHOSPHONATE 5-TRIPHOSPHATE DIPHOSPHATASE"/>
    <property type="match status" value="1"/>
</dbReference>
<dbReference type="EMBL" id="KI894036">
    <property type="protein sequence ID" value="OBR82081.1"/>
    <property type="molecule type" value="Genomic_DNA"/>
</dbReference>
<dbReference type="Gene3D" id="3.20.20.140">
    <property type="entry name" value="Metal-dependent hydrolases"/>
    <property type="match status" value="1"/>
</dbReference>
<dbReference type="VEuPathDB" id="FungiDB:I303_07995"/>
<gene>
    <name evidence="2" type="ORF">I303_07995</name>
</gene>
<dbReference type="InterPro" id="IPR011059">
    <property type="entry name" value="Metal-dep_hydrolase_composite"/>
</dbReference>
<reference evidence="2" key="1">
    <citation type="submission" date="2013-07" db="EMBL/GenBank/DDBJ databases">
        <title>The Genome Sequence of Cryptococcus dejecticola CBS10117.</title>
        <authorList>
            <consortium name="The Broad Institute Genome Sequencing Platform"/>
            <person name="Cuomo C."/>
            <person name="Litvintseva A."/>
            <person name="Chen Y."/>
            <person name="Heitman J."/>
            <person name="Sun S."/>
            <person name="Springer D."/>
            <person name="Dromer F."/>
            <person name="Young S.K."/>
            <person name="Zeng Q."/>
            <person name="Gargeya S."/>
            <person name="Fitzgerald M."/>
            <person name="Abouelleil A."/>
            <person name="Alvarado L."/>
            <person name="Berlin A.M."/>
            <person name="Chapman S.B."/>
            <person name="Dewar J."/>
            <person name="Goldberg J."/>
            <person name="Griggs A."/>
            <person name="Gujja S."/>
            <person name="Hansen M."/>
            <person name="Howarth C."/>
            <person name="Imamovic A."/>
            <person name="Larimer J."/>
            <person name="McCowan C."/>
            <person name="Murphy C."/>
            <person name="Pearson M."/>
            <person name="Priest M."/>
            <person name="Roberts A."/>
            <person name="Saif S."/>
            <person name="Shea T."/>
            <person name="Sykes S."/>
            <person name="Wortman J."/>
            <person name="Nusbaum C."/>
            <person name="Birren B."/>
        </authorList>
    </citation>
    <scope>NUCLEOTIDE SEQUENCE [LARGE SCALE GENOMIC DNA]</scope>
    <source>
        <strain evidence="2">CBS 10117</strain>
    </source>
</reference>
<evidence type="ECO:0000259" key="1">
    <source>
        <dbReference type="Pfam" id="PF01979"/>
    </source>
</evidence>
<dbReference type="STRING" id="1296121.A0A1A5ZW96"/>
<dbReference type="Gene3D" id="2.30.40.10">
    <property type="entry name" value="Urease, subunit C, domain 1"/>
    <property type="match status" value="1"/>
</dbReference>